<dbReference type="InterPro" id="IPR013830">
    <property type="entry name" value="SGNH_hydro"/>
</dbReference>
<reference evidence="3" key="1">
    <citation type="submission" date="2017-11" db="EMBL/GenBank/DDBJ databases">
        <title>Complete Genome Sequence of Kyrpidia sp. Strain EA-1, a thermophilic, hydrogen-oxidizing Bacterium, isolated from the Azores.</title>
        <authorList>
            <person name="Reiner J.E."/>
            <person name="Lapp C.J."/>
            <person name="Bunk B."/>
            <person name="Gescher J."/>
        </authorList>
    </citation>
    <scope>NUCLEOTIDE SEQUENCE [LARGE SCALE GENOMIC DNA]</scope>
    <source>
        <strain evidence="3">EA-1</strain>
    </source>
</reference>
<dbReference type="InterPro" id="IPR051532">
    <property type="entry name" value="Ester_Hydrolysis_Enzymes"/>
</dbReference>
<organism evidence="2 3">
    <name type="scientific">Kyrpidia spormannii</name>
    <dbReference type="NCBI Taxonomy" id="2055160"/>
    <lineage>
        <taxon>Bacteria</taxon>
        <taxon>Bacillati</taxon>
        <taxon>Bacillota</taxon>
        <taxon>Bacilli</taxon>
        <taxon>Bacillales</taxon>
        <taxon>Alicyclobacillaceae</taxon>
        <taxon>Kyrpidia</taxon>
    </lineage>
</organism>
<dbReference type="Pfam" id="PF13472">
    <property type="entry name" value="Lipase_GDSL_2"/>
    <property type="match status" value="1"/>
</dbReference>
<dbReference type="AlphaFoldDB" id="A0A2K8N5N4"/>
<dbReference type="OrthoDB" id="1815486at2"/>
<gene>
    <name evidence="2" type="ORF">CVV65_06760</name>
</gene>
<evidence type="ECO:0000313" key="3">
    <source>
        <dbReference type="Proteomes" id="UP000231932"/>
    </source>
</evidence>
<dbReference type="Proteomes" id="UP000231932">
    <property type="component" value="Chromosome"/>
</dbReference>
<accession>A0A2K8N5N4</accession>
<dbReference type="PANTHER" id="PTHR30383">
    <property type="entry name" value="THIOESTERASE 1/PROTEASE 1/LYSOPHOSPHOLIPASE L1"/>
    <property type="match status" value="1"/>
</dbReference>
<proteinExistence type="predicted"/>
<keyword evidence="3" id="KW-1185">Reference proteome</keyword>
<feature type="domain" description="SGNH hydrolase-type esterase" evidence="1">
    <location>
        <begin position="10"/>
        <end position="193"/>
    </location>
</feature>
<dbReference type="Gene3D" id="3.40.50.1110">
    <property type="entry name" value="SGNH hydrolase"/>
    <property type="match status" value="1"/>
</dbReference>
<name>A0A2K8N5N4_9BACL</name>
<dbReference type="RefSeq" id="WP_100667485.1">
    <property type="nucleotide sequence ID" value="NZ_CP024955.1"/>
</dbReference>
<protein>
    <recommendedName>
        <fullName evidence="1">SGNH hydrolase-type esterase domain-containing protein</fullName>
    </recommendedName>
</protein>
<dbReference type="InterPro" id="IPR036514">
    <property type="entry name" value="SGNH_hydro_sf"/>
</dbReference>
<evidence type="ECO:0000259" key="1">
    <source>
        <dbReference type="Pfam" id="PF13472"/>
    </source>
</evidence>
<evidence type="ECO:0000313" key="2">
    <source>
        <dbReference type="EMBL" id="ATY84671.1"/>
    </source>
</evidence>
<dbReference type="EMBL" id="CP024955">
    <property type="protein sequence ID" value="ATY84671.1"/>
    <property type="molecule type" value="Genomic_DNA"/>
</dbReference>
<dbReference type="SUPFAM" id="SSF52266">
    <property type="entry name" value="SGNH hydrolase"/>
    <property type="match status" value="1"/>
</dbReference>
<dbReference type="CDD" id="cd00229">
    <property type="entry name" value="SGNH_hydrolase"/>
    <property type="match status" value="1"/>
</dbReference>
<sequence>MNAKPLYYIALGDSITAGKGVPEGAAYPNVLFRHLRHSPDCLLENLAISGLTSGELLTLVRNRFAQRLAPANCITLSIGGNDLLRRLITGHRNPYSYVRAVQQLWPTAATLMAEIRRHAPSARVFVLGFYNPYPASWRGFRTTEWLIRRLNWEYAARVAGPCVEFINLQEILPRASQGWLCDGVHPTVAGHRRIAGALFDAYRKTLPEELGSGRLIPSAYRGPRGVKPKSAS</sequence>
<dbReference type="KEGG" id="kyr:CVV65_06760"/>